<evidence type="ECO:0000256" key="3">
    <source>
        <dbReference type="ARBA" id="ARBA00022519"/>
    </source>
</evidence>
<keyword evidence="3" id="KW-0997">Cell inner membrane</keyword>
<evidence type="ECO:0000256" key="9">
    <source>
        <dbReference type="ARBA" id="ARBA00093659"/>
    </source>
</evidence>
<proteinExistence type="predicted"/>
<organism evidence="12 13">
    <name type="scientific">Frateuria aurantia (strain ATCC 33424 / DSM 6220 / KCTC 2777 / LMG 1558 / NBRC 3245 / NCIMB 13370)</name>
    <name type="common">Acetobacter aurantius</name>
    <dbReference type="NCBI Taxonomy" id="767434"/>
    <lineage>
        <taxon>Bacteria</taxon>
        <taxon>Pseudomonadati</taxon>
        <taxon>Pseudomonadota</taxon>
        <taxon>Gammaproteobacteria</taxon>
        <taxon>Lysobacterales</taxon>
        <taxon>Rhodanobacteraceae</taxon>
        <taxon>Frateuria</taxon>
    </lineage>
</organism>
<dbReference type="InterPro" id="IPR010920">
    <property type="entry name" value="LSM_dom_sf"/>
</dbReference>
<dbReference type="RefSeq" id="WP_014401815.1">
    <property type="nucleotide sequence ID" value="NC_017033.1"/>
</dbReference>
<dbReference type="GO" id="GO:0071470">
    <property type="term" value="P:cellular response to osmotic stress"/>
    <property type="evidence" value="ECO:0007669"/>
    <property type="project" value="InterPro"/>
</dbReference>
<dbReference type="PANTHER" id="PTHR30414:SF0">
    <property type="entry name" value="MINICONDUCTANCE MECHANOSENSITIVE CHANNEL YBDG"/>
    <property type="match status" value="1"/>
</dbReference>
<evidence type="ECO:0000313" key="13">
    <source>
        <dbReference type="Proteomes" id="UP000005234"/>
    </source>
</evidence>
<keyword evidence="6" id="KW-0346">Stress response</keyword>
<dbReference type="EMBL" id="CP003350">
    <property type="protein sequence ID" value="AFC84809.1"/>
    <property type="molecule type" value="Genomic_DNA"/>
</dbReference>
<dbReference type="FunFam" id="2.30.30.60:FF:000002">
    <property type="entry name" value="Mechanosensitive ion channel family protein"/>
    <property type="match status" value="1"/>
</dbReference>
<evidence type="ECO:0000313" key="12">
    <source>
        <dbReference type="EMBL" id="AFC84809.1"/>
    </source>
</evidence>
<feature type="transmembrane region" description="Helical" evidence="10">
    <location>
        <begin position="136"/>
        <end position="155"/>
    </location>
</feature>
<keyword evidence="7 10" id="KW-0472">Membrane</keyword>
<evidence type="ECO:0000256" key="1">
    <source>
        <dbReference type="ARBA" id="ARBA00004429"/>
    </source>
</evidence>
<dbReference type="eggNOG" id="COG0668">
    <property type="taxonomic scope" value="Bacteria"/>
</dbReference>
<feature type="transmembrane region" description="Helical" evidence="10">
    <location>
        <begin position="161"/>
        <end position="187"/>
    </location>
</feature>
<dbReference type="PANTHER" id="PTHR30414">
    <property type="entry name" value="MINICONDUCTANCE MECHANOSENSITIVE CHANNEL YBDG"/>
    <property type="match status" value="1"/>
</dbReference>
<comment type="subcellular location">
    <subcellularLocation>
        <location evidence="1">Cell inner membrane</location>
        <topology evidence="1">Multi-pass membrane protein</topology>
    </subcellularLocation>
</comment>
<dbReference type="InterPro" id="IPR023408">
    <property type="entry name" value="MscS_beta-dom_sf"/>
</dbReference>
<gene>
    <name evidence="12" type="ordered locus">Fraau_0319</name>
</gene>
<accession>H8L311</accession>
<dbReference type="KEGG" id="fau:Fraau_0319"/>
<dbReference type="Pfam" id="PF00924">
    <property type="entry name" value="MS_channel_2nd"/>
    <property type="match status" value="1"/>
</dbReference>
<feature type="transmembrane region" description="Helical" evidence="10">
    <location>
        <begin position="61"/>
        <end position="84"/>
    </location>
</feature>
<reference evidence="12" key="1">
    <citation type="submission" date="2012-02" db="EMBL/GenBank/DDBJ databases">
        <title>The complete genome of Frateuria aurantia DSM 6220.</title>
        <authorList>
            <consortium name="US DOE Joint Genome Institute (JGI-PGF)"/>
            <person name="Lucas S."/>
            <person name="Copeland A."/>
            <person name="Lapidus A."/>
            <person name="Glavina del Rio T."/>
            <person name="Dalin E."/>
            <person name="Tice H."/>
            <person name="Bruce D."/>
            <person name="Goodwin L."/>
            <person name="Pitluck S."/>
            <person name="Peters L."/>
            <person name="Ovchinnikova G."/>
            <person name="Teshima H."/>
            <person name="Kyrpides N."/>
            <person name="Mavromatis K."/>
            <person name="Ivanova N."/>
            <person name="Brettin T."/>
            <person name="Detter J.C."/>
            <person name="Han C."/>
            <person name="Larimer F."/>
            <person name="Land M."/>
            <person name="Hauser L."/>
            <person name="Markowitz V."/>
            <person name="Cheng J.-F."/>
            <person name="Hugenholtz P."/>
            <person name="Woyke T."/>
            <person name="Wu D."/>
            <person name="Brambilla E."/>
            <person name="Klenk H.-P."/>
            <person name="Eisen J.A."/>
        </authorList>
    </citation>
    <scope>NUCLEOTIDE SEQUENCE</scope>
    <source>
        <strain evidence="12">DSM 6220</strain>
    </source>
</reference>
<dbReference type="GO" id="GO:0005886">
    <property type="term" value="C:plasma membrane"/>
    <property type="evidence" value="ECO:0007669"/>
    <property type="project" value="UniProtKB-SubCell"/>
</dbReference>
<feature type="transmembrane region" description="Helical" evidence="10">
    <location>
        <begin position="96"/>
        <end position="115"/>
    </location>
</feature>
<evidence type="ECO:0000256" key="5">
    <source>
        <dbReference type="ARBA" id="ARBA00022989"/>
    </source>
</evidence>
<evidence type="ECO:0000259" key="11">
    <source>
        <dbReference type="Pfam" id="PF00924"/>
    </source>
</evidence>
<dbReference type="OrthoDB" id="9775207at2"/>
<dbReference type="Gene3D" id="2.30.30.60">
    <property type="match status" value="1"/>
</dbReference>
<dbReference type="SUPFAM" id="SSF50182">
    <property type="entry name" value="Sm-like ribonucleoproteins"/>
    <property type="match status" value="1"/>
</dbReference>
<dbReference type="InterPro" id="IPR006685">
    <property type="entry name" value="MscS_channel_2nd"/>
</dbReference>
<feature type="transmembrane region" description="Helical" evidence="10">
    <location>
        <begin position="20"/>
        <end position="41"/>
    </location>
</feature>
<evidence type="ECO:0000256" key="7">
    <source>
        <dbReference type="ARBA" id="ARBA00023136"/>
    </source>
</evidence>
<keyword evidence="4 10" id="KW-0812">Transmembrane</keyword>
<evidence type="ECO:0000256" key="6">
    <source>
        <dbReference type="ARBA" id="ARBA00023016"/>
    </source>
</evidence>
<dbReference type="AlphaFoldDB" id="H8L311"/>
<keyword evidence="2" id="KW-1003">Cell membrane</keyword>
<name>H8L311_FRAAD</name>
<keyword evidence="13" id="KW-1185">Reference proteome</keyword>
<sequence length="421" mass="46318">MLMQKMGPLEGLLQSSAYLLALLVGAWLIGRLVLVVGTRIVRGVSSRVRWHFDDFLLEHRVYNWTSRLVPGLIVGAGLPLIQGLGSHLQELASRLVSAYMMMCVAMVISSSLTALEAMYQARANGQQRSMKGPMQLVKLVIFLITALLVVGVVSGRQIGMLLSGVGAMSAVLMLIFKDTILGFVAGLQLSANDMLRVGDWITLPSAGADGVVLDISLHTVKIQNFDQTIVTIPTWRLISESYQNWRGMSEAGGRRIKRSLLVDATSVRDAGQDLQTAWAADAMLQSYLQGQVPALPEHSQPDSWQATNIGMFRVYATSYLKNHPMIHHQMTTLVRQQPNLGAGIPLELWCFTATTDFECYEAVQCEIFDHLTMMLPRFGLRLFQQPTGYEVAIAALVSLPAEQRPPMATPVLGPVKVQTRS</sequence>
<keyword evidence="5 10" id="KW-1133">Transmembrane helix</keyword>
<evidence type="ECO:0000256" key="4">
    <source>
        <dbReference type="ARBA" id="ARBA00022692"/>
    </source>
</evidence>
<dbReference type="GO" id="GO:0008381">
    <property type="term" value="F:mechanosensitive monoatomic ion channel activity"/>
    <property type="evidence" value="ECO:0007669"/>
    <property type="project" value="InterPro"/>
</dbReference>
<evidence type="ECO:0000256" key="2">
    <source>
        <dbReference type="ARBA" id="ARBA00022475"/>
    </source>
</evidence>
<dbReference type="InterPro" id="IPR030192">
    <property type="entry name" value="YbdG"/>
</dbReference>
<protein>
    <recommendedName>
        <fullName evidence="8">Mechanosensing system component YbdG</fullName>
    </recommendedName>
    <alternativeName>
        <fullName evidence="9">Mechanosensitive channel homolog YbdG</fullName>
    </alternativeName>
</protein>
<feature type="domain" description="Mechanosensitive ion channel MscS" evidence="11">
    <location>
        <begin position="178"/>
        <end position="246"/>
    </location>
</feature>
<dbReference type="HOGENOM" id="CLU_045354_1_0_6"/>
<evidence type="ECO:0000256" key="10">
    <source>
        <dbReference type="SAM" id="Phobius"/>
    </source>
</evidence>
<dbReference type="Proteomes" id="UP000005234">
    <property type="component" value="Chromosome"/>
</dbReference>
<evidence type="ECO:0000256" key="8">
    <source>
        <dbReference type="ARBA" id="ARBA00093630"/>
    </source>
</evidence>